<sequence length="596" mass="67405">MDDHSRWKETEEIYSILLARGDDLEWRASLESRDFQHMYLEKGFSLSLKKIYGIRKSVVVQLLNTLVKDGVNFLSCYAFTETVNRNVWYRIVSSYGPRLPAHRGYPWRLRIHNDSDPRELLLYLWRVWRGLTVDHENLHSKPRLLDESTHAPTQRRRLAIATRHVEEINGIRFIDKYELCPEAISIIEIFPVLTSPFNTSLFDRPKPGLDSVLTNLEKTMPAAREDDASIEYFETVCDFLNLFRCIFYVRTLQVGPDCASSEFHRLGAWKLLVRPALAETEYIVTQGYIEEWSRKIDGFGSMESMMNSDFMAAFWARDEFRLCDSVLVQDPSTRLFRRDLAYEIQCNAPLLDWDISEGPLQLVINTRFNIPDEWLEKSKVLVSSARPALLRVLAKLEGERDIPSQFRLSTGLVDFSQGALPTGKSQALYHLVAMIPQKENGHWDRIRRFEPGIDLFYYHASSTFSILIYALCDTGSMPYLNQRSKPAVPEQKGSSETIGQSPASNIFASATPTSGVPPITPNPSVAAPFIPGVVPQPTMKASATPTSGVPPITPNPSVAAPFKTEVNTQTRIRKGGTDGKEVAVGVDNNIKLPTAV</sequence>
<feature type="region of interest" description="Disordered" evidence="1">
    <location>
        <begin position="483"/>
        <end position="507"/>
    </location>
</feature>
<feature type="region of interest" description="Disordered" evidence="1">
    <location>
        <begin position="540"/>
        <end position="559"/>
    </location>
</feature>
<dbReference type="EMBL" id="CDPU01000002">
    <property type="protein sequence ID" value="CEO45304.1"/>
    <property type="molecule type" value="Genomic_DNA"/>
</dbReference>
<evidence type="ECO:0000313" key="2">
    <source>
        <dbReference type="EMBL" id="CEO45304.1"/>
    </source>
</evidence>
<feature type="compositionally biased region" description="Polar residues" evidence="1">
    <location>
        <begin position="492"/>
        <end position="507"/>
    </location>
</feature>
<reference evidence="2" key="1">
    <citation type="submission" date="2015-01" db="EMBL/GenBank/DDBJ databases">
        <authorList>
            <person name="Durling Mikael"/>
        </authorList>
    </citation>
    <scope>NUCLEOTIDE SEQUENCE</scope>
</reference>
<protein>
    <submittedName>
        <fullName evidence="2">Uncharacterized protein</fullName>
    </submittedName>
</protein>
<name>A0A0B7JKP5_BIOOC</name>
<accession>A0A0B7JKP5</accession>
<gene>
    <name evidence="2" type="ORF">BN869_000001359_1</name>
</gene>
<proteinExistence type="predicted"/>
<organism evidence="2">
    <name type="scientific">Bionectria ochroleuca</name>
    <name type="common">Gliocladium roseum</name>
    <dbReference type="NCBI Taxonomy" id="29856"/>
    <lineage>
        <taxon>Eukaryota</taxon>
        <taxon>Fungi</taxon>
        <taxon>Dikarya</taxon>
        <taxon>Ascomycota</taxon>
        <taxon>Pezizomycotina</taxon>
        <taxon>Sordariomycetes</taxon>
        <taxon>Hypocreomycetidae</taxon>
        <taxon>Hypocreales</taxon>
        <taxon>Bionectriaceae</taxon>
        <taxon>Clonostachys</taxon>
    </lineage>
</organism>
<dbReference type="AlphaFoldDB" id="A0A0B7JKP5"/>
<evidence type="ECO:0000256" key="1">
    <source>
        <dbReference type="SAM" id="MobiDB-lite"/>
    </source>
</evidence>